<protein>
    <recommendedName>
        <fullName evidence="5 10">Carbonic anhydrase</fullName>
        <ecNumber evidence="5 10">4.2.1.1</ecNumber>
    </recommendedName>
</protein>
<dbReference type="InterPro" id="IPR001148">
    <property type="entry name" value="CA_dom"/>
</dbReference>
<sequence>MWLGHWGLRVWDGLEWVQNFQWRCELFQWELDLLSQLHDTLRPVLQEGLLSEEVTNYSFTKTVWKGLVPPRVELFVWCEMLGYLSLAGYGLFRGSATTSGEVNIPTVVDGYAGDNIIMAHQSHISTAFLLISITILFHSALLTTAALVEPGYKYNEKSKEGPEHWGDLKKEWEACKNGDMQSPIDLSNKRVQVVPITSREMRMHYKPQRAILANRGHDIAVNWQGDAGYLDINGTHFFLQQAHWHWPSEHTINDRTYDLELHMVHVNTQPDGTNKTAVFALLYKYGSLPDPFLSKLGKYMMEIHEEEEEEKSIGVIHPLEIKMGGHMHYRYMGSLTAPPCTEGVIWTINKKIRSVSSGQVKLMKETVLKYYAKKNARPLQHLNEREVQLYRIAKSKNKY</sequence>
<comment type="subcellular location">
    <subcellularLocation>
        <location evidence="3">Plastid</location>
        <location evidence="3">Chloroplast stroma</location>
    </subcellularLocation>
</comment>
<evidence type="ECO:0000256" key="2">
    <source>
        <dbReference type="ARBA" id="ARBA00002904"/>
    </source>
</evidence>
<dbReference type="InterPro" id="IPR018338">
    <property type="entry name" value="Carbonic_anhydrase_a-class_CS"/>
</dbReference>
<dbReference type="InterPro" id="IPR036398">
    <property type="entry name" value="CA_dom_sf"/>
</dbReference>
<dbReference type="SMART" id="SM01057">
    <property type="entry name" value="Carb_anhydrase"/>
    <property type="match status" value="1"/>
</dbReference>
<evidence type="ECO:0000313" key="13">
    <source>
        <dbReference type="RefSeq" id="XP_015970216.2"/>
    </source>
</evidence>
<dbReference type="Pfam" id="PF00194">
    <property type="entry name" value="Carb_anhydrase"/>
    <property type="match status" value="1"/>
</dbReference>
<dbReference type="GeneID" id="107493673"/>
<accession>A0A6P4DWA7</accession>
<keyword evidence="6 10" id="KW-0479">Metal-binding</keyword>
<dbReference type="SUPFAM" id="SSF51069">
    <property type="entry name" value="Carbonic anhydrase"/>
    <property type="match status" value="1"/>
</dbReference>
<keyword evidence="12" id="KW-1185">Reference proteome</keyword>
<dbReference type="PROSITE" id="PS00162">
    <property type="entry name" value="ALPHA_CA_1"/>
    <property type="match status" value="1"/>
</dbReference>
<dbReference type="Proteomes" id="UP000515211">
    <property type="component" value="Chromosome 6"/>
</dbReference>
<evidence type="ECO:0000256" key="4">
    <source>
        <dbReference type="ARBA" id="ARBA00006365"/>
    </source>
</evidence>
<keyword evidence="7 10" id="KW-0862">Zinc</keyword>
<gene>
    <name evidence="13" type="primary">LOC107493673</name>
</gene>
<comment type="function">
    <text evidence="2 10">Reversible hydration of carbon dioxide.</text>
</comment>
<reference evidence="12" key="1">
    <citation type="journal article" date="2016" name="Nat. Genet.">
        <title>The genome sequences of Arachis duranensis and Arachis ipaensis, the diploid ancestors of cultivated peanut.</title>
        <authorList>
            <person name="Bertioli D.J."/>
            <person name="Cannon S.B."/>
            <person name="Froenicke L."/>
            <person name="Huang G."/>
            <person name="Farmer A.D."/>
            <person name="Cannon E.K."/>
            <person name="Liu X."/>
            <person name="Gao D."/>
            <person name="Clevenger J."/>
            <person name="Dash S."/>
            <person name="Ren L."/>
            <person name="Moretzsohn M.C."/>
            <person name="Shirasawa K."/>
            <person name="Huang W."/>
            <person name="Vidigal B."/>
            <person name="Abernathy B."/>
            <person name="Chu Y."/>
            <person name="Niederhuth C.E."/>
            <person name="Umale P."/>
            <person name="Araujo A.C."/>
            <person name="Kozik A."/>
            <person name="Kim K.D."/>
            <person name="Burow M.D."/>
            <person name="Varshney R.K."/>
            <person name="Wang X."/>
            <person name="Zhang X."/>
            <person name="Barkley N."/>
            <person name="Guimaraes P.M."/>
            <person name="Isobe S."/>
            <person name="Guo B."/>
            <person name="Liao B."/>
            <person name="Stalker H.T."/>
            <person name="Schmitz R.J."/>
            <person name="Scheffler B.E."/>
            <person name="Leal-Bertioli S.C."/>
            <person name="Xun X."/>
            <person name="Jackson S.A."/>
            <person name="Michelmore R."/>
            <person name="Ozias-Akins P."/>
        </authorList>
    </citation>
    <scope>NUCLEOTIDE SEQUENCE [LARGE SCALE GENOMIC DNA]</scope>
    <source>
        <strain evidence="12">cv. V14167</strain>
    </source>
</reference>
<evidence type="ECO:0000313" key="12">
    <source>
        <dbReference type="Proteomes" id="UP000515211"/>
    </source>
</evidence>
<feature type="domain" description="Alpha-carbonic anhydrase" evidence="11">
    <location>
        <begin position="150"/>
        <end position="391"/>
    </location>
</feature>
<dbReference type="EC" id="4.2.1.1" evidence="5 10"/>
<comment type="catalytic activity">
    <reaction evidence="9 10">
        <text>hydrogencarbonate + H(+) = CO2 + H2O</text>
        <dbReference type="Rhea" id="RHEA:10748"/>
        <dbReference type="ChEBI" id="CHEBI:15377"/>
        <dbReference type="ChEBI" id="CHEBI:15378"/>
        <dbReference type="ChEBI" id="CHEBI:16526"/>
        <dbReference type="ChEBI" id="CHEBI:17544"/>
        <dbReference type="EC" id="4.2.1.1"/>
    </reaction>
</comment>
<evidence type="ECO:0000256" key="9">
    <source>
        <dbReference type="ARBA" id="ARBA00048348"/>
    </source>
</evidence>
<evidence type="ECO:0000256" key="3">
    <source>
        <dbReference type="ARBA" id="ARBA00004470"/>
    </source>
</evidence>
<dbReference type="PANTHER" id="PTHR18952">
    <property type="entry name" value="CARBONIC ANHYDRASE"/>
    <property type="match status" value="1"/>
</dbReference>
<dbReference type="GO" id="GO:0009570">
    <property type="term" value="C:chloroplast stroma"/>
    <property type="evidence" value="ECO:0007669"/>
    <property type="project" value="UniProtKB-SubCell"/>
</dbReference>
<comment type="similarity">
    <text evidence="4">Belongs to the alpha-class carbonic anhydrase family.</text>
</comment>
<evidence type="ECO:0000256" key="8">
    <source>
        <dbReference type="ARBA" id="ARBA00023239"/>
    </source>
</evidence>
<evidence type="ECO:0000256" key="5">
    <source>
        <dbReference type="ARBA" id="ARBA00012925"/>
    </source>
</evidence>
<dbReference type="InterPro" id="IPR041891">
    <property type="entry name" value="Alpha_CA_prokaryot-like"/>
</dbReference>
<dbReference type="KEGG" id="adu:107493673"/>
<dbReference type="GO" id="GO:0008270">
    <property type="term" value="F:zinc ion binding"/>
    <property type="evidence" value="ECO:0007669"/>
    <property type="project" value="UniProtKB-UniRule"/>
</dbReference>
<dbReference type="Gene3D" id="3.10.200.10">
    <property type="entry name" value="Alpha carbonic anhydrase"/>
    <property type="match status" value="1"/>
</dbReference>
<evidence type="ECO:0000256" key="7">
    <source>
        <dbReference type="ARBA" id="ARBA00022833"/>
    </source>
</evidence>
<dbReference type="GO" id="GO:0004089">
    <property type="term" value="F:carbonate dehydratase activity"/>
    <property type="evidence" value="ECO:0007669"/>
    <property type="project" value="UniProtKB-UniRule"/>
</dbReference>
<evidence type="ECO:0000256" key="10">
    <source>
        <dbReference type="RuleBase" id="RU367011"/>
    </source>
</evidence>
<dbReference type="CDD" id="cd03124">
    <property type="entry name" value="alpha_CA_prokaryotic_like"/>
    <property type="match status" value="1"/>
</dbReference>
<dbReference type="RefSeq" id="XP_015970216.2">
    <property type="nucleotide sequence ID" value="XM_016114730.3"/>
</dbReference>
<dbReference type="PANTHER" id="PTHR18952:SF223">
    <property type="entry name" value="CARBONIC ANHYDRASE"/>
    <property type="match status" value="1"/>
</dbReference>
<reference evidence="13" key="2">
    <citation type="submission" date="2025-08" db="UniProtKB">
        <authorList>
            <consortium name="RefSeq"/>
        </authorList>
    </citation>
    <scope>IDENTIFICATION</scope>
    <source>
        <tissue evidence="13">Whole plant</tissue>
    </source>
</reference>
<evidence type="ECO:0000259" key="11">
    <source>
        <dbReference type="PROSITE" id="PS51144"/>
    </source>
</evidence>
<dbReference type="GO" id="GO:0006730">
    <property type="term" value="P:one-carbon metabolic process"/>
    <property type="evidence" value="ECO:0007669"/>
    <property type="project" value="TreeGrafter"/>
</dbReference>
<proteinExistence type="inferred from homology"/>
<comment type="cofactor">
    <cofactor evidence="1 10">
        <name>Zn(2+)</name>
        <dbReference type="ChEBI" id="CHEBI:29105"/>
    </cofactor>
</comment>
<comment type="similarity">
    <text evidence="10">Belongs to the alpha-carbonic anhydrase family.</text>
</comment>
<dbReference type="InterPro" id="IPR023561">
    <property type="entry name" value="Carbonic_anhydrase_a-class"/>
</dbReference>
<name>A0A6P4DWA7_ARADU</name>
<organism evidence="12 13">
    <name type="scientific">Arachis duranensis</name>
    <name type="common">Wild peanut</name>
    <dbReference type="NCBI Taxonomy" id="130453"/>
    <lineage>
        <taxon>Eukaryota</taxon>
        <taxon>Viridiplantae</taxon>
        <taxon>Streptophyta</taxon>
        <taxon>Embryophyta</taxon>
        <taxon>Tracheophyta</taxon>
        <taxon>Spermatophyta</taxon>
        <taxon>Magnoliopsida</taxon>
        <taxon>eudicotyledons</taxon>
        <taxon>Gunneridae</taxon>
        <taxon>Pentapetalae</taxon>
        <taxon>rosids</taxon>
        <taxon>fabids</taxon>
        <taxon>Fabales</taxon>
        <taxon>Fabaceae</taxon>
        <taxon>Papilionoideae</taxon>
        <taxon>50 kb inversion clade</taxon>
        <taxon>dalbergioids sensu lato</taxon>
        <taxon>Dalbergieae</taxon>
        <taxon>Pterocarpus clade</taxon>
        <taxon>Arachis</taxon>
    </lineage>
</organism>
<dbReference type="PROSITE" id="PS51144">
    <property type="entry name" value="ALPHA_CA_2"/>
    <property type="match status" value="1"/>
</dbReference>
<dbReference type="AlphaFoldDB" id="A0A6P4DWA7"/>
<keyword evidence="8 10" id="KW-0456">Lyase</keyword>
<evidence type="ECO:0000256" key="1">
    <source>
        <dbReference type="ARBA" id="ARBA00001947"/>
    </source>
</evidence>
<evidence type="ECO:0000256" key="6">
    <source>
        <dbReference type="ARBA" id="ARBA00022723"/>
    </source>
</evidence>